<dbReference type="Proteomes" id="UP000830671">
    <property type="component" value="Chromosome 3"/>
</dbReference>
<dbReference type="Gene3D" id="1.10.287.2720">
    <property type="match status" value="1"/>
</dbReference>
<accession>A0A9Q8WEW7</accession>
<evidence type="ECO:0000256" key="1">
    <source>
        <dbReference type="ARBA" id="ARBA00008842"/>
    </source>
</evidence>
<dbReference type="SUPFAM" id="SSF144000">
    <property type="entry name" value="Oxysterol-binding protein-like"/>
    <property type="match status" value="1"/>
</dbReference>
<reference evidence="7" key="1">
    <citation type="journal article" date="2021" name="Mol. Plant Microbe Interact.">
        <title>Complete Genome Sequence of the Plant-Pathogenic Fungus Colletotrichum lupini.</title>
        <authorList>
            <person name="Baroncelli R."/>
            <person name="Pensec F."/>
            <person name="Da Lio D."/>
            <person name="Boufleur T."/>
            <person name="Vicente I."/>
            <person name="Sarrocco S."/>
            <person name="Picot A."/>
            <person name="Baraldi E."/>
            <person name="Sukno S."/>
            <person name="Thon M."/>
            <person name="Le Floch G."/>
        </authorList>
    </citation>
    <scope>NUCLEOTIDE SEQUENCE</scope>
    <source>
        <strain evidence="7">IMI 504893</strain>
    </source>
</reference>
<evidence type="ECO:0000256" key="3">
    <source>
        <dbReference type="ARBA" id="ARBA00023055"/>
    </source>
</evidence>
<dbReference type="Pfam" id="PF01237">
    <property type="entry name" value="Oxysterol_BP"/>
    <property type="match status" value="2"/>
</dbReference>
<dbReference type="InterPro" id="IPR018494">
    <property type="entry name" value="Oxysterol-bd_CS"/>
</dbReference>
<dbReference type="KEGG" id="clup:CLUP02_05572"/>
<dbReference type="Gene3D" id="3.30.70.3490">
    <property type="match status" value="1"/>
</dbReference>
<dbReference type="RefSeq" id="XP_049141721.1">
    <property type="nucleotide sequence ID" value="XM_049284578.1"/>
</dbReference>
<evidence type="ECO:0000313" key="7">
    <source>
        <dbReference type="EMBL" id="UQC80090.1"/>
    </source>
</evidence>
<keyword evidence="8" id="KW-1185">Reference proteome</keyword>
<sequence length="872" mass="96655">MALEKWTKKKFSNEWRDVITPPPPPSSVVGSPPYISDLRTAKVGVEVASVYDLTQSNRHLVSPNYIVHGLVLLPYDSRHGNSSLTSVSSQIPAVPWLTNNLEQLPTFIDLHLTSASPFPLRPVSQWAPSHFFSSILFSTALVYVPAQVVRGGNAQSKTASDGPLFLSPTLRFSKLNIIKPDFFLSHFCIRLIRPQPLSSRRFLRQQTPCPEETQIIFGFIDQQLLLVRQVPTKSTVQLLPLFTAVPSLSLDYGSTAPHSSKKAHPGHRADKTDSGLKSQSQSWVWSMCQEDAPEPPASVSLTSPSGTAWSVVWIIPVVPSSSRLFRVPWLWRLPGAEKPPLPLSRPLSNRSSIDEARGAAEDDDTTVVEADQGNVLGHIISQLRPGADLSRVVLPTFILEPRSMLERITNFMCHPEMLLPIPEIDDPVLRFVSVVKFYLSGWHIKPPGVKKPLNPILGEVFSCYWDLPDNTRAYYISEQTSHHPPKSSYFYMVPEHNIRVDGTLKPRSKFLGNSAASLMEGTAVLSFLNRGKVKTKGERYILTQPNMYARGILFGKMKYELGDHSFVRCPELDLVADIEFKVKGWVSGTYNAIGGSIKHESTGEVLYELSGFWNDEMFVKDVKTGHKEMFFNARRSKPSSPLVRPIEEQDERESQKLWAPTAQAVKDRNHELATDEKTKVEDRQREERETRAREGVEWKPRLFRAVQGGPGGPEEGEEELEWIINAHIDHTNPEKQTEQILAIYPILPGQKPSTTNAIPPHKPSATAEAPAPAPAPIAQQHVGGNDLIDFGDAPATTPAAPTATAPAVQPPSGIPPAAHEARSGSKDIEGMLNSTGTQAKEGPLMDFTDMKKSVPPLKRADESNDSFHDALE</sequence>
<evidence type="ECO:0000256" key="2">
    <source>
        <dbReference type="ARBA" id="ARBA00022448"/>
    </source>
</evidence>
<evidence type="ECO:0000256" key="6">
    <source>
        <dbReference type="SAM" id="MobiDB-lite"/>
    </source>
</evidence>
<dbReference type="Gene3D" id="2.40.160.120">
    <property type="match status" value="1"/>
</dbReference>
<gene>
    <name evidence="7" type="ORF">CLUP02_05572</name>
</gene>
<dbReference type="GO" id="GO:0032934">
    <property type="term" value="F:sterol binding"/>
    <property type="evidence" value="ECO:0007669"/>
    <property type="project" value="TreeGrafter"/>
</dbReference>
<name>A0A9Q8WEW7_9PEZI</name>
<keyword evidence="3" id="KW-0445">Lipid transport</keyword>
<dbReference type="FunFam" id="1.10.287.2720:FF:000001">
    <property type="entry name" value="Oxysterol-binding OBPalpha"/>
    <property type="match status" value="1"/>
</dbReference>
<dbReference type="GO" id="GO:0006869">
    <property type="term" value="P:lipid transport"/>
    <property type="evidence" value="ECO:0007669"/>
    <property type="project" value="UniProtKB-KW"/>
</dbReference>
<dbReference type="GO" id="GO:0016020">
    <property type="term" value="C:membrane"/>
    <property type="evidence" value="ECO:0007669"/>
    <property type="project" value="TreeGrafter"/>
</dbReference>
<feature type="compositionally biased region" description="Basic and acidic residues" evidence="6">
    <location>
        <begin position="848"/>
        <end position="872"/>
    </location>
</feature>
<evidence type="ECO:0000256" key="4">
    <source>
        <dbReference type="ARBA" id="ARBA00023121"/>
    </source>
</evidence>
<feature type="region of interest" description="Disordered" evidence="6">
    <location>
        <begin position="637"/>
        <end position="693"/>
    </location>
</feature>
<evidence type="ECO:0000256" key="5">
    <source>
        <dbReference type="RuleBase" id="RU003844"/>
    </source>
</evidence>
<proteinExistence type="inferred from homology"/>
<keyword evidence="2" id="KW-0813">Transport</keyword>
<keyword evidence="4" id="KW-0446">Lipid-binding</keyword>
<dbReference type="AlphaFoldDB" id="A0A9Q8WEW7"/>
<protein>
    <submittedName>
        <fullName evidence="7">Oxysterol-binding protein</fullName>
    </submittedName>
</protein>
<dbReference type="PROSITE" id="PS01013">
    <property type="entry name" value="OSBP"/>
    <property type="match status" value="1"/>
</dbReference>
<comment type="similarity">
    <text evidence="1 5">Belongs to the OSBP family.</text>
</comment>
<dbReference type="FunFam" id="2.40.160.120:FF:000007">
    <property type="entry name" value="Oxysterol binding protein"/>
    <property type="match status" value="1"/>
</dbReference>
<dbReference type="EMBL" id="CP019475">
    <property type="protein sequence ID" value="UQC80090.1"/>
    <property type="molecule type" value="Genomic_DNA"/>
</dbReference>
<dbReference type="GO" id="GO:0005829">
    <property type="term" value="C:cytosol"/>
    <property type="evidence" value="ECO:0007669"/>
    <property type="project" value="TreeGrafter"/>
</dbReference>
<dbReference type="InterPro" id="IPR000648">
    <property type="entry name" value="Oxysterol-bd"/>
</dbReference>
<dbReference type="InterPro" id="IPR037239">
    <property type="entry name" value="OSBP_sf"/>
</dbReference>
<evidence type="ECO:0000313" key="8">
    <source>
        <dbReference type="Proteomes" id="UP000830671"/>
    </source>
</evidence>
<feature type="region of interest" description="Disordered" evidence="6">
    <location>
        <begin position="791"/>
        <end position="872"/>
    </location>
</feature>
<dbReference type="PANTHER" id="PTHR10972:SF102">
    <property type="entry name" value="OXYSTEROL-BINDING PROTEIN"/>
    <property type="match status" value="1"/>
</dbReference>
<dbReference type="PANTHER" id="PTHR10972">
    <property type="entry name" value="OXYSTEROL-BINDING PROTEIN-RELATED"/>
    <property type="match status" value="1"/>
</dbReference>
<feature type="compositionally biased region" description="Basic and acidic residues" evidence="6">
    <location>
        <begin position="665"/>
        <end position="693"/>
    </location>
</feature>
<feature type="region of interest" description="Disordered" evidence="6">
    <location>
        <begin position="255"/>
        <end position="275"/>
    </location>
</feature>
<dbReference type="GeneID" id="73339588"/>
<feature type="region of interest" description="Disordered" evidence="6">
    <location>
        <begin position="344"/>
        <end position="365"/>
    </location>
</feature>
<feature type="region of interest" description="Disordered" evidence="6">
    <location>
        <begin position="751"/>
        <end position="775"/>
    </location>
</feature>
<feature type="compositionally biased region" description="Low complexity" evidence="6">
    <location>
        <begin position="793"/>
        <end position="807"/>
    </location>
</feature>
<feature type="compositionally biased region" description="Basic and acidic residues" evidence="6">
    <location>
        <begin position="819"/>
        <end position="829"/>
    </location>
</feature>
<dbReference type="GO" id="GO:0032541">
    <property type="term" value="C:cortical endoplasmic reticulum"/>
    <property type="evidence" value="ECO:0007669"/>
    <property type="project" value="TreeGrafter"/>
</dbReference>
<organism evidence="7 8">
    <name type="scientific">Colletotrichum lupini</name>
    <dbReference type="NCBI Taxonomy" id="145971"/>
    <lineage>
        <taxon>Eukaryota</taxon>
        <taxon>Fungi</taxon>
        <taxon>Dikarya</taxon>
        <taxon>Ascomycota</taxon>
        <taxon>Pezizomycotina</taxon>
        <taxon>Sordariomycetes</taxon>
        <taxon>Hypocreomycetidae</taxon>
        <taxon>Glomerellales</taxon>
        <taxon>Glomerellaceae</taxon>
        <taxon>Colletotrichum</taxon>
        <taxon>Colletotrichum acutatum species complex</taxon>
    </lineage>
</organism>